<organism evidence="1">
    <name type="scientific">Lotharella oceanica</name>
    <dbReference type="NCBI Taxonomy" id="641309"/>
    <lineage>
        <taxon>Eukaryota</taxon>
        <taxon>Sar</taxon>
        <taxon>Rhizaria</taxon>
        <taxon>Cercozoa</taxon>
        <taxon>Chlorarachniophyceae</taxon>
        <taxon>Lotharella</taxon>
    </lineage>
</organism>
<evidence type="ECO:0000313" key="1">
    <source>
        <dbReference type="EMBL" id="CAD9772687.1"/>
    </source>
</evidence>
<dbReference type="EMBL" id="HBHP01026918">
    <property type="protein sequence ID" value="CAD9772687.1"/>
    <property type="molecule type" value="Transcribed_RNA"/>
</dbReference>
<accession>A0A7S2TYR7</accession>
<proteinExistence type="predicted"/>
<sequence length="112" mass="11632">MRIARRCAAVGITPVLSSTFESPYSLCFLAHVAAAADAAAGSKTAHGLGTFEWFCDDGSSVLAKGAKRLMRPHTSSGGRGRATPSAGLDLVDCRREIDSVCDHYASNQGGGM</sequence>
<dbReference type="AlphaFoldDB" id="A0A7S2TYR7"/>
<protein>
    <submittedName>
        <fullName evidence="1">Uncharacterized protein</fullName>
    </submittedName>
</protein>
<gene>
    <name evidence="1" type="ORF">LSP00402_LOCUS16677</name>
</gene>
<dbReference type="SUPFAM" id="SSF51604">
    <property type="entry name" value="Enolase C-terminal domain-like"/>
    <property type="match status" value="1"/>
</dbReference>
<dbReference type="InterPro" id="IPR036849">
    <property type="entry name" value="Enolase-like_C_sf"/>
</dbReference>
<dbReference type="Gene3D" id="3.20.20.120">
    <property type="entry name" value="Enolase-like C-terminal domain"/>
    <property type="match status" value="1"/>
</dbReference>
<reference evidence="1" key="1">
    <citation type="submission" date="2021-01" db="EMBL/GenBank/DDBJ databases">
        <authorList>
            <person name="Corre E."/>
            <person name="Pelletier E."/>
            <person name="Niang G."/>
            <person name="Scheremetjew M."/>
            <person name="Finn R."/>
            <person name="Kale V."/>
            <person name="Holt S."/>
            <person name="Cochrane G."/>
            <person name="Meng A."/>
            <person name="Brown T."/>
            <person name="Cohen L."/>
        </authorList>
    </citation>
    <scope>NUCLEOTIDE SEQUENCE</scope>
    <source>
        <strain evidence="1">CCMP622</strain>
    </source>
</reference>
<name>A0A7S2TYR7_9EUKA</name>